<reference evidence="8" key="1">
    <citation type="submission" date="2019-07" db="EMBL/GenBank/DDBJ databases">
        <authorList>
            <person name="Dittberner H."/>
        </authorList>
    </citation>
    <scope>NUCLEOTIDE SEQUENCE [LARGE SCALE GENOMIC DNA]</scope>
</reference>
<evidence type="ECO:0000256" key="3">
    <source>
        <dbReference type="ARBA" id="ARBA00022824"/>
    </source>
</evidence>
<feature type="transmembrane region" description="Helical" evidence="6">
    <location>
        <begin position="222"/>
        <end position="252"/>
    </location>
</feature>
<gene>
    <name evidence="8" type="ORF">ANE_LOCUS7616</name>
</gene>
<dbReference type="PROSITE" id="PS50845">
    <property type="entry name" value="RETICULON"/>
    <property type="match status" value="1"/>
</dbReference>
<evidence type="ECO:0000256" key="6">
    <source>
        <dbReference type="RuleBase" id="RU363132"/>
    </source>
</evidence>
<dbReference type="Proteomes" id="UP000489600">
    <property type="component" value="Unassembled WGS sequence"/>
</dbReference>
<comment type="caution">
    <text evidence="8">The sequence shown here is derived from an EMBL/GenBank/DDBJ whole genome shotgun (WGS) entry which is preliminary data.</text>
</comment>
<evidence type="ECO:0000259" key="7">
    <source>
        <dbReference type="PROSITE" id="PS50845"/>
    </source>
</evidence>
<keyword evidence="5 6" id="KW-0472">Membrane</keyword>
<dbReference type="InterPro" id="IPR003388">
    <property type="entry name" value="Reticulon"/>
</dbReference>
<dbReference type="AlphaFoldDB" id="A0A565B698"/>
<dbReference type="OrthoDB" id="567788at2759"/>
<feature type="transmembrane region" description="Helical" evidence="6">
    <location>
        <begin position="142"/>
        <end position="162"/>
    </location>
</feature>
<evidence type="ECO:0000313" key="9">
    <source>
        <dbReference type="Proteomes" id="UP000489600"/>
    </source>
</evidence>
<evidence type="ECO:0000313" key="8">
    <source>
        <dbReference type="EMBL" id="VVA97171.1"/>
    </source>
</evidence>
<dbReference type="GO" id="GO:0005789">
    <property type="term" value="C:endoplasmic reticulum membrane"/>
    <property type="evidence" value="ECO:0007669"/>
    <property type="project" value="UniProtKB-SubCell"/>
</dbReference>
<evidence type="ECO:0000256" key="1">
    <source>
        <dbReference type="ARBA" id="ARBA00004477"/>
    </source>
</evidence>
<evidence type="ECO:0000256" key="2">
    <source>
        <dbReference type="ARBA" id="ARBA00022692"/>
    </source>
</evidence>
<dbReference type="PANTHER" id="PTHR10994:SF67">
    <property type="entry name" value="RETICULON-LIKE PROTEIN B16"/>
    <property type="match status" value="1"/>
</dbReference>
<dbReference type="PANTHER" id="PTHR10994">
    <property type="entry name" value="RETICULON"/>
    <property type="match status" value="1"/>
</dbReference>
<dbReference type="EMBL" id="CABITT030000003">
    <property type="protein sequence ID" value="VVA97171.1"/>
    <property type="molecule type" value="Genomic_DNA"/>
</dbReference>
<name>A0A565B698_9BRAS</name>
<dbReference type="Pfam" id="PF02453">
    <property type="entry name" value="Reticulon"/>
    <property type="match status" value="1"/>
</dbReference>
<evidence type="ECO:0000256" key="5">
    <source>
        <dbReference type="ARBA" id="ARBA00023136"/>
    </source>
</evidence>
<dbReference type="InterPro" id="IPR045064">
    <property type="entry name" value="Reticulon-like"/>
</dbReference>
<feature type="transmembrane region" description="Helical" evidence="6">
    <location>
        <begin position="120"/>
        <end position="136"/>
    </location>
</feature>
<evidence type="ECO:0000256" key="4">
    <source>
        <dbReference type="ARBA" id="ARBA00022989"/>
    </source>
</evidence>
<keyword evidence="2 6" id="KW-0812">Transmembrane</keyword>
<organism evidence="8 9">
    <name type="scientific">Arabis nemorensis</name>
    <dbReference type="NCBI Taxonomy" id="586526"/>
    <lineage>
        <taxon>Eukaryota</taxon>
        <taxon>Viridiplantae</taxon>
        <taxon>Streptophyta</taxon>
        <taxon>Embryophyta</taxon>
        <taxon>Tracheophyta</taxon>
        <taxon>Spermatophyta</taxon>
        <taxon>Magnoliopsida</taxon>
        <taxon>eudicotyledons</taxon>
        <taxon>Gunneridae</taxon>
        <taxon>Pentapetalae</taxon>
        <taxon>rosids</taxon>
        <taxon>malvids</taxon>
        <taxon>Brassicales</taxon>
        <taxon>Brassicaceae</taxon>
        <taxon>Arabideae</taxon>
        <taxon>Arabis</taxon>
    </lineage>
</organism>
<protein>
    <recommendedName>
        <fullName evidence="6">Reticulon-like protein</fullName>
    </recommendedName>
</protein>
<proteinExistence type="predicted"/>
<keyword evidence="4 6" id="KW-1133">Transmembrane helix</keyword>
<keyword evidence="9" id="KW-1185">Reference proteome</keyword>
<sequence length="295" mass="33228">MKEDPHRIIDCWVGKLRFISSWAVAKASALFPISFFSNWVVSDENFRDLSTLEWNVGDDALKYGFVQIWIAFSSLGEEMRDNIGQAKSLCLRSSGSDSQPFCMALFFDAAADLLLWRRRHLSLGVIVLSTVAWLIFELSGLPFLSVSSDVLLILIIVSFVHARVSAFRKRRANSLPELVLSEEMVNSAAASFRIKLNHLLVMAHDVTVGNDFRLFFKVVICLWLLSAIGSYISFCTLVYIGTILSVTIPALYSKYQSKVDKCCGSIHKQLSHHYKLVDESVISRLSWSLSKDKDS</sequence>
<accession>A0A565B698</accession>
<keyword evidence="3 6" id="KW-0256">Endoplasmic reticulum</keyword>
<feature type="domain" description="Reticulon" evidence="7">
    <location>
        <begin position="110"/>
        <end position="293"/>
    </location>
</feature>
<comment type="subcellular location">
    <subcellularLocation>
        <location evidence="1 6">Endoplasmic reticulum membrane</location>
        <topology evidence="1 6">Multi-pass membrane protein</topology>
    </subcellularLocation>
</comment>
<dbReference type="GO" id="GO:0009617">
    <property type="term" value="P:response to bacterium"/>
    <property type="evidence" value="ECO:0007669"/>
    <property type="project" value="InterPro"/>
</dbReference>